<dbReference type="GO" id="GO:0005686">
    <property type="term" value="C:U2 snRNP"/>
    <property type="evidence" value="ECO:0007669"/>
    <property type="project" value="TreeGrafter"/>
</dbReference>
<accession>A0AAD3T9V0</accession>
<dbReference type="GO" id="GO:0000387">
    <property type="term" value="P:spliceosomal snRNP assembly"/>
    <property type="evidence" value="ECO:0007669"/>
    <property type="project" value="UniProtKB-UniRule"/>
</dbReference>
<keyword evidence="11" id="KW-1133">Transmembrane helix</keyword>
<evidence type="ECO:0000256" key="2">
    <source>
        <dbReference type="ARBA" id="ARBA00006850"/>
    </source>
</evidence>
<evidence type="ECO:0000259" key="12">
    <source>
        <dbReference type="PROSITE" id="PS52002"/>
    </source>
</evidence>
<keyword evidence="6 10" id="KW-0508">mRNA splicing</keyword>
<evidence type="ECO:0000256" key="5">
    <source>
        <dbReference type="ARBA" id="ARBA00022884"/>
    </source>
</evidence>
<reference evidence="13" key="1">
    <citation type="submission" date="2023-05" db="EMBL/GenBank/DDBJ databases">
        <title>Nepenthes gracilis genome sequencing.</title>
        <authorList>
            <person name="Fukushima K."/>
        </authorList>
    </citation>
    <scope>NUCLEOTIDE SEQUENCE</scope>
    <source>
        <strain evidence="13">SING2019-196</strain>
    </source>
</reference>
<dbReference type="GO" id="GO:0003723">
    <property type="term" value="F:RNA binding"/>
    <property type="evidence" value="ECO:0007669"/>
    <property type="project" value="UniProtKB-UniRule"/>
</dbReference>
<dbReference type="GO" id="GO:0043186">
    <property type="term" value="C:P granule"/>
    <property type="evidence" value="ECO:0007669"/>
    <property type="project" value="TreeGrafter"/>
</dbReference>
<comment type="caution">
    <text evidence="13">The sequence shown here is derived from an EMBL/GenBank/DDBJ whole genome shotgun (WGS) entry which is preliminary data.</text>
</comment>
<feature type="transmembrane region" description="Helical" evidence="11">
    <location>
        <begin position="183"/>
        <end position="200"/>
    </location>
</feature>
<dbReference type="GO" id="GO:0005682">
    <property type="term" value="C:U5 snRNP"/>
    <property type="evidence" value="ECO:0007669"/>
    <property type="project" value="TreeGrafter"/>
</dbReference>
<gene>
    <name evidence="13" type="ORF">Nepgr_028188</name>
</gene>
<dbReference type="GO" id="GO:0071011">
    <property type="term" value="C:precatalytic spliceosome"/>
    <property type="evidence" value="ECO:0007669"/>
    <property type="project" value="TreeGrafter"/>
</dbReference>
<dbReference type="InterPro" id="IPR044641">
    <property type="entry name" value="Lsm7/SmG-like"/>
</dbReference>
<evidence type="ECO:0000256" key="7">
    <source>
        <dbReference type="ARBA" id="ARBA00023242"/>
    </source>
</evidence>
<dbReference type="Proteomes" id="UP001279734">
    <property type="component" value="Unassembled WGS sequence"/>
</dbReference>
<dbReference type="GO" id="GO:0005689">
    <property type="term" value="C:U12-type spliceosomal complex"/>
    <property type="evidence" value="ECO:0007669"/>
    <property type="project" value="TreeGrafter"/>
</dbReference>
<evidence type="ECO:0000256" key="8">
    <source>
        <dbReference type="ARBA" id="ARBA00023274"/>
    </source>
</evidence>
<dbReference type="Pfam" id="PF01423">
    <property type="entry name" value="LSM"/>
    <property type="match status" value="1"/>
</dbReference>
<dbReference type="GO" id="GO:0034719">
    <property type="term" value="C:SMN-Sm protein complex"/>
    <property type="evidence" value="ECO:0007669"/>
    <property type="project" value="TreeGrafter"/>
</dbReference>
<comment type="subcellular location">
    <subcellularLocation>
        <location evidence="1 10">Nucleus</location>
    </subcellularLocation>
</comment>
<evidence type="ECO:0000256" key="1">
    <source>
        <dbReference type="ARBA" id="ARBA00004123"/>
    </source>
</evidence>
<proteinExistence type="inferred from homology"/>
<keyword evidence="8 10" id="KW-0687">Ribonucleoprotein</keyword>
<evidence type="ECO:0000256" key="11">
    <source>
        <dbReference type="SAM" id="Phobius"/>
    </source>
</evidence>
<comment type="function">
    <text evidence="10">Plays a role in pre-mRNA splicing.</text>
</comment>
<dbReference type="InterPro" id="IPR047575">
    <property type="entry name" value="Sm"/>
</dbReference>
<dbReference type="EMBL" id="BSYO01000031">
    <property type="protein sequence ID" value="GMH26345.1"/>
    <property type="molecule type" value="Genomic_DNA"/>
</dbReference>
<protein>
    <recommendedName>
        <fullName evidence="10">Small nuclear ribonucleoprotein G</fullName>
        <shortName evidence="10">snRNP-G</shortName>
    </recommendedName>
</protein>
<comment type="similarity">
    <text evidence="2 10">Belongs to the snRNP Sm proteins family.</text>
</comment>
<feature type="domain" description="Sm" evidence="12">
    <location>
        <begin position="5"/>
        <end position="76"/>
    </location>
</feature>
<dbReference type="Gene3D" id="2.30.30.100">
    <property type="match status" value="1"/>
</dbReference>
<dbReference type="InterPro" id="IPR001163">
    <property type="entry name" value="Sm_dom_euk/arc"/>
</dbReference>
<dbReference type="PROSITE" id="PS52002">
    <property type="entry name" value="SM"/>
    <property type="match status" value="1"/>
</dbReference>
<sequence length="206" mass="22473">MSRSGQPPDLKKYMDKKLQIKLNANRMVVGTLRGFDQFMNLVVDNTVEVNGDDKNDIGMVVIRGNSVVTVEALEPVARTSERRRTKQVQESKSSACFPVDFPCIFPSEKISQAEKTEEKMAGEGNSGAAFPAVDVDGELNPANRADFQVDPVSSQIDKEKAATGKKKEGCCGKDAMKALRRSFIASGVILAVAGAVFVLSRKMRDR</sequence>
<organism evidence="13 14">
    <name type="scientific">Nepenthes gracilis</name>
    <name type="common">Slender pitcher plant</name>
    <dbReference type="NCBI Taxonomy" id="150966"/>
    <lineage>
        <taxon>Eukaryota</taxon>
        <taxon>Viridiplantae</taxon>
        <taxon>Streptophyta</taxon>
        <taxon>Embryophyta</taxon>
        <taxon>Tracheophyta</taxon>
        <taxon>Spermatophyta</taxon>
        <taxon>Magnoliopsida</taxon>
        <taxon>eudicotyledons</taxon>
        <taxon>Gunneridae</taxon>
        <taxon>Pentapetalae</taxon>
        <taxon>Caryophyllales</taxon>
        <taxon>Nepenthaceae</taxon>
        <taxon>Nepenthes</taxon>
    </lineage>
</organism>
<evidence type="ECO:0000313" key="14">
    <source>
        <dbReference type="Proteomes" id="UP001279734"/>
    </source>
</evidence>
<dbReference type="GO" id="GO:0005685">
    <property type="term" value="C:U1 snRNP"/>
    <property type="evidence" value="ECO:0007669"/>
    <property type="project" value="TreeGrafter"/>
</dbReference>
<keyword evidence="7 10" id="KW-0539">Nucleus</keyword>
<dbReference type="SUPFAM" id="SSF50182">
    <property type="entry name" value="Sm-like ribonucleoproteins"/>
    <property type="match status" value="1"/>
</dbReference>
<evidence type="ECO:0000256" key="9">
    <source>
        <dbReference type="ARBA" id="ARBA00059471"/>
    </source>
</evidence>
<dbReference type="GO" id="GO:0071013">
    <property type="term" value="C:catalytic step 2 spliceosome"/>
    <property type="evidence" value="ECO:0007669"/>
    <property type="project" value="TreeGrafter"/>
</dbReference>
<evidence type="ECO:0000256" key="10">
    <source>
        <dbReference type="RuleBase" id="RU365052"/>
    </source>
</evidence>
<keyword evidence="3 10" id="KW-0507">mRNA processing</keyword>
<dbReference type="SMART" id="SM00651">
    <property type="entry name" value="Sm"/>
    <property type="match status" value="1"/>
</dbReference>
<keyword evidence="4 10" id="KW-0747">Spliceosome</keyword>
<keyword evidence="14" id="KW-1185">Reference proteome</keyword>
<dbReference type="PANTHER" id="PTHR10553:SF2">
    <property type="entry name" value="SMALL NUCLEAR RIBONUCLEOPROTEIN G"/>
    <property type="match status" value="1"/>
</dbReference>
<keyword evidence="5 10" id="KW-0694">RNA-binding</keyword>
<dbReference type="FunFam" id="2.30.30.100:FF:000023">
    <property type="entry name" value="Small nuclear ribonucleoprotein G"/>
    <property type="match status" value="1"/>
</dbReference>
<evidence type="ECO:0000256" key="4">
    <source>
        <dbReference type="ARBA" id="ARBA00022728"/>
    </source>
</evidence>
<dbReference type="InterPro" id="IPR034098">
    <property type="entry name" value="Sm_G"/>
</dbReference>
<evidence type="ECO:0000313" key="13">
    <source>
        <dbReference type="EMBL" id="GMH26345.1"/>
    </source>
</evidence>
<dbReference type="AlphaFoldDB" id="A0AAD3T9V0"/>
<dbReference type="GO" id="GO:0097526">
    <property type="term" value="C:spliceosomal tri-snRNP complex"/>
    <property type="evidence" value="ECO:0007669"/>
    <property type="project" value="TreeGrafter"/>
</dbReference>
<evidence type="ECO:0000256" key="6">
    <source>
        <dbReference type="ARBA" id="ARBA00023187"/>
    </source>
</evidence>
<dbReference type="GO" id="GO:0071004">
    <property type="term" value="C:U2-type prespliceosome"/>
    <property type="evidence" value="ECO:0007669"/>
    <property type="project" value="TreeGrafter"/>
</dbReference>
<dbReference type="CDD" id="cd01719">
    <property type="entry name" value="Sm_G"/>
    <property type="match status" value="1"/>
</dbReference>
<dbReference type="GO" id="GO:0005687">
    <property type="term" value="C:U4 snRNP"/>
    <property type="evidence" value="ECO:0007669"/>
    <property type="project" value="TreeGrafter"/>
</dbReference>
<dbReference type="InterPro" id="IPR010920">
    <property type="entry name" value="LSM_dom_sf"/>
</dbReference>
<dbReference type="PANTHER" id="PTHR10553">
    <property type="entry name" value="SMALL NUCLEAR RIBONUCLEOPROTEIN"/>
    <property type="match status" value="1"/>
</dbReference>
<evidence type="ECO:0000256" key="3">
    <source>
        <dbReference type="ARBA" id="ARBA00022664"/>
    </source>
</evidence>
<name>A0AAD3T9V0_NEPGR</name>
<comment type="function">
    <text evidence="9">Probable common Sm protein, is found in U1 and U2 snRNPs and may be part of the spliceosome.</text>
</comment>
<keyword evidence="11" id="KW-0472">Membrane</keyword>
<keyword evidence="11" id="KW-0812">Transmembrane</keyword>